<comment type="caution">
    <text evidence="9">The sequence shown here is derived from an EMBL/GenBank/DDBJ whole genome shotgun (WGS) entry which is preliminary data.</text>
</comment>
<evidence type="ECO:0000256" key="1">
    <source>
        <dbReference type="ARBA" id="ARBA00000966"/>
    </source>
</evidence>
<dbReference type="RefSeq" id="XP_052943093.1">
    <property type="nucleotide sequence ID" value="XM_053085976.1"/>
</dbReference>
<dbReference type="Pfam" id="PF00150">
    <property type="entry name" value="Cellulase"/>
    <property type="match status" value="1"/>
</dbReference>
<evidence type="ECO:0000313" key="10">
    <source>
        <dbReference type="Proteomes" id="UP001164286"/>
    </source>
</evidence>
<evidence type="ECO:0000313" key="9">
    <source>
        <dbReference type="EMBL" id="KAI9633316.1"/>
    </source>
</evidence>
<feature type="signal peptide" evidence="7">
    <location>
        <begin position="1"/>
        <end position="18"/>
    </location>
</feature>
<keyword evidence="5 6" id="KW-0326">Glycosidase</keyword>
<keyword evidence="10" id="KW-1185">Reference proteome</keyword>
<keyword evidence="4 6" id="KW-0378">Hydrolase</keyword>
<comment type="similarity">
    <text evidence="2 6">Belongs to the glycosyl hydrolase 5 (cellulase A) family.</text>
</comment>
<dbReference type="GeneID" id="77725177"/>
<name>A0AA38LU24_9TREE</name>
<feature type="chain" id="PRO_5041361696" description="cellulase" evidence="7">
    <location>
        <begin position="19"/>
        <end position="340"/>
    </location>
</feature>
<feature type="domain" description="Glycoside hydrolase family 5" evidence="8">
    <location>
        <begin position="41"/>
        <end position="310"/>
    </location>
</feature>
<dbReference type="InterPro" id="IPR018087">
    <property type="entry name" value="Glyco_hydro_5_CS"/>
</dbReference>
<comment type="catalytic activity">
    <reaction evidence="1">
        <text>Endohydrolysis of (1-&gt;4)-beta-D-glucosidic linkages in cellulose, lichenin and cereal beta-D-glucans.</text>
        <dbReference type="EC" id="3.2.1.4"/>
    </reaction>
</comment>
<dbReference type="SUPFAM" id="SSF51445">
    <property type="entry name" value="(Trans)glycosidases"/>
    <property type="match status" value="1"/>
</dbReference>
<gene>
    <name evidence="9" type="ORF">MKK02DRAFT_18596</name>
</gene>
<evidence type="ECO:0000256" key="3">
    <source>
        <dbReference type="ARBA" id="ARBA00012601"/>
    </source>
</evidence>
<evidence type="ECO:0000256" key="5">
    <source>
        <dbReference type="ARBA" id="ARBA00023295"/>
    </source>
</evidence>
<dbReference type="PANTHER" id="PTHR34142:SF5">
    <property type="entry name" value="CBM1 DOMAIN-CONTAINING PROTEIN"/>
    <property type="match status" value="1"/>
</dbReference>
<dbReference type="PROSITE" id="PS00659">
    <property type="entry name" value="GLYCOSYL_HYDROL_F5"/>
    <property type="match status" value="1"/>
</dbReference>
<dbReference type="InterPro" id="IPR001547">
    <property type="entry name" value="Glyco_hydro_5"/>
</dbReference>
<evidence type="ECO:0000256" key="6">
    <source>
        <dbReference type="RuleBase" id="RU361153"/>
    </source>
</evidence>
<organism evidence="9 10">
    <name type="scientific">Dioszegia hungarica</name>
    <dbReference type="NCBI Taxonomy" id="4972"/>
    <lineage>
        <taxon>Eukaryota</taxon>
        <taxon>Fungi</taxon>
        <taxon>Dikarya</taxon>
        <taxon>Basidiomycota</taxon>
        <taxon>Agaricomycotina</taxon>
        <taxon>Tremellomycetes</taxon>
        <taxon>Tremellales</taxon>
        <taxon>Bulleribasidiaceae</taxon>
        <taxon>Dioszegia</taxon>
    </lineage>
</organism>
<dbReference type="Gene3D" id="3.20.20.80">
    <property type="entry name" value="Glycosidases"/>
    <property type="match status" value="1"/>
</dbReference>
<protein>
    <recommendedName>
        <fullName evidence="3">cellulase</fullName>
        <ecNumber evidence="3">3.2.1.4</ecNumber>
    </recommendedName>
</protein>
<dbReference type="GO" id="GO:0008810">
    <property type="term" value="F:cellulase activity"/>
    <property type="evidence" value="ECO:0007669"/>
    <property type="project" value="UniProtKB-EC"/>
</dbReference>
<dbReference type="InterPro" id="IPR017853">
    <property type="entry name" value="GH"/>
</dbReference>
<dbReference type="AlphaFoldDB" id="A0AA38LU24"/>
<dbReference type="GO" id="GO:0009251">
    <property type="term" value="P:glucan catabolic process"/>
    <property type="evidence" value="ECO:0007669"/>
    <property type="project" value="TreeGrafter"/>
</dbReference>
<accession>A0AA38LU24</accession>
<evidence type="ECO:0000256" key="7">
    <source>
        <dbReference type="SAM" id="SignalP"/>
    </source>
</evidence>
<evidence type="ECO:0000256" key="4">
    <source>
        <dbReference type="ARBA" id="ARBA00022801"/>
    </source>
</evidence>
<evidence type="ECO:0000256" key="2">
    <source>
        <dbReference type="ARBA" id="ARBA00005641"/>
    </source>
</evidence>
<dbReference type="PANTHER" id="PTHR34142">
    <property type="entry name" value="ENDO-BETA-1,4-GLUCANASE A"/>
    <property type="match status" value="1"/>
</dbReference>
<reference evidence="9" key="1">
    <citation type="journal article" date="2022" name="G3 (Bethesda)">
        <title>High quality genome of the basidiomycete yeast Dioszegia hungarica PDD-24b-2 isolated from cloud water.</title>
        <authorList>
            <person name="Jarrige D."/>
            <person name="Haridas S."/>
            <person name="Bleykasten-Grosshans C."/>
            <person name="Joly M."/>
            <person name="Nadalig T."/>
            <person name="Sancelme M."/>
            <person name="Vuilleumier S."/>
            <person name="Grigoriev I.V."/>
            <person name="Amato P."/>
            <person name="Bringel F."/>
        </authorList>
    </citation>
    <scope>NUCLEOTIDE SEQUENCE</scope>
    <source>
        <strain evidence="9">PDD-24b-2</strain>
    </source>
</reference>
<keyword evidence="7" id="KW-0732">Signal</keyword>
<dbReference type="EMBL" id="JAKWFO010000011">
    <property type="protein sequence ID" value="KAI9633316.1"/>
    <property type="molecule type" value="Genomic_DNA"/>
</dbReference>
<dbReference type="EC" id="3.2.1.4" evidence="3"/>
<evidence type="ECO:0000259" key="8">
    <source>
        <dbReference type="Pfam" id="PF00150"/>
    </source>
</evidence>
<sequence length="340" mass="36323">MLLASLFPVLAFLSGTIAVPLNSRSIEKRALPKLGGVNLAGCDFGMNTNGNSGTSYCPGTDQIAHFTKQGANLIRLPVGWQYLTANSQTSTSFDETFFAIYDKLVQASLAAGAYVMIDVHNYARWNGGIIGQGGPSNADFANLWSNLAKRYATEPRIIFGIMNEPHDLDMPKWGATVQAAVNAIRAAGATSQSIALPGTLYTHAELWYQGVNDPVVAVTDPASSDKSKLIIDVHQYLDSDGSGTSRECVINAVDKMKLLSAWLKTNGRKAIVSEIGGGNTASCQTNLGQFLSYVASDSNFIGFAAWSAGSFDSSYELSITPQNGQDNDLFKKAILPYLPG</sequence>
<proteinExistence type="inferred from homology"/>
<dbReference type="Proteomes" id="UP001164286">
    <property type="component" value="Unassembled WGS sequence"/>
</dbReference>